<dbReference type="AlphaFoldDB" id="A0A8T0RJ57"/>
<proteinExistence type="predicted"/>
<dbReference type="Proteomes" id="UP000823388">
    <property type="component" value="Chromosome 5N"/>
</dbReference>
<protein>
    <submittedName>
        <fullName evidence="1">Uncharacterized protein</fullName>
    </submittedName>
</protein>
<keyword evidence="2" id="KW-1185">Reference proteome</keyword>
<evidence type="ECO:0000313" key="2">
    <source>
        <dbReference type="Proteomes" id="UP000823388"/>
    </source>
</evidence>
<gene>
    <name evidence="1" type="ORF">PVAP13_5NG024408</name>
</gene>
<reference evidence="1" key="1">
    <citation type="submission" date="2020-05" db="EMBL/GenBank/DDBJ databases">
        <title>WGS assembly of Panicum virgatum.</title>
        <authorList>
            <person name="Lovell J.T."/>
            <person name="Jenkins J."/>
            <person name="Shu S."/>
            <person name="Juenger T.E."/>
            <person name="Schmutz J."/>
        </authorList>
    </citation>
    <scope>NUCLEOTIDE SEQUENCE</scope>
    <source>
        <strain evidence="1">AP13</strain>
    </source>
</reference>
<accession>A0A8T0RJ57</accession>
<organism evidence="1 2">
    <name type="scientific">Panicum virgatum</name>
    <name type="common">Blackwell switchgrass</name>
    <dbReference type="NCBI Taxonomy" id="38727"/>
    <lineage>
        <taxon>Eukaryota</taxon>
        <taxon>Viridiplantae</taxon>
        <taxon>Streptophyta</taxon>
        <taxon>Embryophyta</taxon>
        <taxon>Tracheophyta</taxon>
        <taxon>Spermatophyta</taxon>
        <taxon>Magnoliopsida</taxon>
        <taxon>Liliopsida</taxon>
        <taxon>Poales</taxon>
        <taxon>Poaceae</taxon>
        <taxon>PACMAD clade</taxon>
        <taxon>Panicoideae</taxon>
        <taxon>Panicodae</taxon>
        <taxon>Paniceae</taxon>
        <taxon>Panicinae</taxon>
        <taxon>Panicum</taxon>
        <taxon>Panicum sect. Hiantes</taxon>
    </lineage>
</organism>
<dbReference type="EMBL" id="CM029046">
    <property type="protein sequence ID" value="KAG2586111.1"/>
    <property type="molecule type" value="Genomic_DNA"/>
</dbReference>
<name>A0A8T0RJ57_PANVG</name>
<comment type="caution">
    <text evidence="1">The sequence shown here is derived from an EMBL/GenBank/DDBJ whole genome shotgun (WGS) entry which is preliminary data.</text>
</comment>
<evidence type="ECO:0000313" key="1">
    <source>
        <dbReference type="EMBL" id="KAG2586111.1"/>
    </source>
</evidence>
<sequence>MATALLPPGRGLVVRRGRVLPNATSTDGRLHPRQALAGAPLVVDAGHYASGQAFPARRWPGGGRPVVLQYLLACAAIPIGVWAPAAAHLTLGWSSAETSGQPTIRFLAMPCLFLSLSDHTTPGPGEERMDHGWRQWHVAMGGPAQSRQPVTPANTLILCALSDESFFFEIFCQMRV</sequence>